<dbReference type="EMBL" id="ML179325">
    <property type="protein sequence ID" value="THU90791.1"/>
    <property type="molecule type" value="Genomic_DNA"/>
</dbReference>
<keyword evidence="2" id="KW-1185">Reference proteome</keyword>
<evidence type="ECO:0000313" key="1">
    <source>
        <dbReference type="EMBL" id="THU90791.1"/>
    </source>
</evidence>
<accession>A0A4S8LNR4</accession>
<reference evidence="1 2" key="1">
    <citation type="journal article" date="2019" name="Nat. Ecol. Evol.">
        <title>Megaphylogeny resolves global patterns of mushroom evolution.</title>
        <authorList>
            <person name="Varga T."/>
            <person name="Krizsan K."/>
            <person name="Foldi C."/>
            <person name="Dima B."/>
            <person name="Sanchez-Garcia M."/>
            <person name="Sanchez-Ramirez S."/>
            <person name="Szollosi G.J."/>
            <person name="Szarkandi J.G."/>
            <person name="Papp V."/>
            <person name="Albert L."/>
            <person name="Andreopoulos W."/>
            <person name="Angelini C."/>
            <person name="Antonin V."/>
            <person name="Barry K.W."/>
            <person name="Bougher N.L."/>
            <person name="Buchanan P."/>
            <person name="Buyck B."/>
            <person name="Bense V."/>
            <person name="Catcheside P."/>
            <person name="Chovatia M."/>
            <person name="Cooper J."/>
            <person name="Damon W."/>
            <person name="Desjardin D."/>
            <person name="Finy P."/>
            <person name="Geml J."/>
            <person name="Haridas S."/>
            <person name="Hughes K."/>
            <person name="Justo A."/>
            <person name="Karasinski D."/>
            <person name="Kautmanova I."/>
            <person name="Kiss B."/>
            <person name="Kocsube S."/>
            <person name="Kotiranta H."/>
            <person name="LaButti K.M."/>
            <person name="Lechner B.E."/>
            <person name="Liimatainen K."/>
            <person name="Lipzen A."/>
            <person name="Lukacs Z."/>
            <person name="Mihaltcheva S."/>
            <person name="Morgado L.N."/>
            <person name="Niskanen T."/>
            <person name="Noordeloos M.E."/>
            <person name="Ohm R.A."/>
            <person name="Ortiz-Santana B."/>
            <person name="Ovrebo C."/>
            <person name="Racz N."/>
            <person name="Riley R."/>
            <person name="Savchenko A."/>
            <person name="Shiryaev A."/>
            <person name="Soop K."/>
            <person name="Spirin V."/>
            <person name="Szebenyi C."/>
            <person name="Tomsovsky M."/>
            <person name="Tulloss R.E."/>
            <person name="Uehling J."/>
            <person name="Grigoriev I.V."/>
            <person name="Vagvolgyi C."/>
            <person name="Papp T."/>
            <person name="Martin F.M."/>
            <person name="Miettinen O."/>
            <person name="Hibbett D.S."/>
            <person name="Nagy L.G."/>
        </authorList>
    </citation>
    <scope>NUCLEOTIDE SEQUENCE [LARGE SCALE GENOMIC DNA]</scope>
    <source>
        <strain evidence="1 2">CBS 962.96</strain>
    </source>
</reference>
<organism evidence="1 2">
    <name type="scientific">Dendrothele bispora (strain CBS 962.96)</name>
    <dbReference type="NCBI Taxonomy" id="1314807"/>
    <lineage>
        <taxon>Eukaryota</taxon>
        <taxon>Fungi</taxon>
        <taxon>Dikarya</taxon>
        <taxon>Basidiomycota</taxon>
        <taxon>Agaricomycotina</taxon>
        <taxon>Agaricomycetes</taxon>
        <taxon>Agaricomycetidae</taxon>
        <taxon>Agaricales</taxon>
        <taxon>Agaricales incertae sedis</taxon>
        <taxon>Dendrothele</taxon>
    </lineage>
</organism>
<dbReference type="Proteomes" id="UP000297245">
    <property type="component" value="Unassembled WGS sequence"/>
</dbReference>
<sequence length="155" mass="17600">MIRRLIYTSRHRDSEKFTTCVQQDSEPALRIRHTAKVVIKKGKILLVGFCFSVRNRAVACGTKVLMIGFECPLSFHFVILFEIVGSPPEFLISIDVAKWQMGSALMNSSTDSDSVDERVEEVIVTYCKFQATLCKSNSFQICELILIKLQKEMSL</sequence>
<evidence type="ECO:0000313" key="2">
    <source>
        <dbReference type="Proteomes" id="UP000297245"/>
    </source>
</evidence>
<gene>
    <name evidence="1" type="ORF">K435DRAFT_801741</name>
</gene>
<protein>
    <submittedName>
        <fullName evidence="1">Uncharacterized protein</fullName>
    </submittedName>
</protein>
<name>A0A4S8LNR4_DENBC</name>
<dbReference type="AlphaFoldDB" id="A0A4S8LNR4"/>
<proteinExistence type="predicted"/>